<dbReference type="EMBL" id="BGPR01033044">
    <property type="protein sequence ID" value="GBO06820.1"/>
    <property type="molecule type" value="Genomic_DNA"/>
</dbReference>
<name>A0A4Y2U5C2_ARAVE</name>
<dbReference type="AlphaFoldDB" id="A0A4Y2U5C2"/>
<gene>
    <name evidence="1" type="ORF">AVEN_86021_1</name>
</gene>
<reference evidence="1 2" key="1">
    <citation type="journal article" date="2019" name="Sci. Rep.">
        <title>Orb-weaving spider Araneus ventricosus genome elucidates the spidroin gene catalogue.</title>
        <authorList>
            <person name="Kono N."/>
            <person name="Nakamura H."/>
            <person name="Ohtoshi R."/>
            <person name="Moran D.A.P."/>
            <person name="Shinohara A."/>
            <person name="Yoshida Y."/>
            <person name="Fujiwara M."/>
            <person name="Mori M."/>
            <person name="Tomita M."/>
            <person name="Arakawa K."/>
        </authorList>
    </citation>
    <scope>NUCLEOTIDE SEQUENCE [LARGE SCALE GENOMIC DNA]</scope>
</reference>
<proteinExistence type="predicted"/>
<comment type="caution">
    <text evidence="1">The sequence shown here is derived from an EMBL/GenBank/DDBJ whole genome shotgun (WGS) entry which is preliminary data.</text>
</comment>
<evidence type="ECO:0000313" key="2">
    <source>
        <dbReference type="Proteomes" id="UP000499080"/>
    </source>
</evidence>
<evidence type="ECO:0000313" key="1">
    <source>
        <dbReference type="EMBL" id="GBO06820.1"/>
    </source>
</evidence>
<organism evidence="1 2">
    <name type="scientific">Araneus ventricosus</name>
    <name type="common">Orbweaver spider</name>
    <name type="synonym">Epeira ventricosa</name>
    <dbReference type="NCBI Taxonomy" id="182803"/>
    <lineage>
        <taxon>Eukaryota</taxon>
        <taxon>Metazoa</taxon>
        <taxon>Ecdysozoa</taxon>
        <taxon>Arthropoda</taxon>
        <taxon>Chelicerata</taxon>
        <taxon>Arachnida</taxon>
        <taxon>Araneae</taxon>
        <taxon>Araneomorphae</taxon>
        <taxon>Entelegynae</taxon>
        <taxon>Araneoidea</taxon>
        <taxon>Araneidae</taxon>
        <taxon>Araneus</taxon>
    </lineage>
</organism>
<keyword evidence="2" id="KW-1185">Reference proteome</keyword>
<accession>A0A4Y2U5C2</accession>
<dbReference type="Proteomes" id="UP000499080">
    <property type="component" value="Unassembled WGS sequence"/>
</dbReference>
<sequence>MEIYATVVETEDRYSVNAAVYKKDLPQLMNFEAIEVAEIPDESDENSILGNIQDFPEKIYVLDENVFEDAKKTVEDIIETVAVVEEDILEPVMVTQDILETVTVIEDDILETVTVVAEKILPFFKSDEISPMPFLGVITKP</sequence>
<protein>
    <submittedName>
        <fullName evidence="1">Uncharacterized protein</fullName>
    </submittedName>
</protein>